<feature type="domain" description="DUF1206" evidence="2">
    <location>
        <begin position="99"/>
        <end position="161"/>
    </location>
</feature>
<keyword evidence="1" id="KW-0472">Membrane</keyword>
<feature type="transmembrane region" description="Helical" evidence="1">
    <location>
        <begin position="94"/>
        <end position="117"/>
    </location>
</feature>
<name>A0A1N7LZ65_9RHOB</name>
<sequence>MQTSKAPAWVVPVMRLGYSARAATYAIVGALALSAAIWGGVAEGTEGAIGELHRAPFGLVLIWIVALGLFCYAIWRFVAAALDLERRGDDASGLFARGGLLVTGALHAFLGASALDLVPESDEAGGSWTQELLALPYGRWLLLALAVAVFGAGLYYVYKGWAETYKEHIRVTPLTEKLNPVLRIGIVSEGVLIGVIGGLLALAALTYDADNAGSMGDALREIGAAPYGRILLGIAGLGLLAFAVENLVEARFRVLPARDGPDVETLSSRALRKAKSRT</sequence>
<dbReference type="STRING" id="633194.SAMN05421759_103303"/>
<protein>
    <recommendedName>
        <fullName evidence="2">DUF1206 domain-containing protein</fullName>
    </recommendedName>
</protein>
<evidence type="ECO:0000259" key="2">
    <source>
        <dbReference type="Pfam" id="PF06724"/>
    </source>
</evidence>
<dbReference type="Pfam" id="PF06724">
    <property type="entry name" value="DUF1206"/>
    <property type="match status" value="3"/>
</dbReference>
<proteinExistence type="predicted"/>
<keyword evidence="1" id="KW-1133">Transmembrane helix</keyword>
<dbReference type="OrthoDB" id="5702018at2"/>
<feature type="transmembrane region" description="Helical" evidence="1">
    <location>
        <begin position="137"/>
        <end position="158"/>
    </location>
</feature>
<dbReference type="RefSeq" id="WP_076447002.1">
    <property type="nucleotide sequence ID" value="NZ_FTOQ01000003.1"/>
</dbReference>
<evidence type="ECO:0000313" key="3">
    <source>
        <dbReference type="EMBL" id="SIS79140.1"/>
    </source>
</evidence>
<feature type="domain" description="DUF1206" evidence="2">
    <location>
        <begin position="184"/>
        <end position="253"/>
    </location>
</feature>
<feature type="transmembrane region" description="Helical" evidence="1">
    <location>
        <begin position="22"/>
        <end position="41"/>
    </location>
</feature>
<keyword evidence="4" id="KW-1185">Reference proteome</keyword>
<organism evidence="3 4">
    <name type="scientific">Roseivivax lentus</name>
    <dbReference type="NCBI Taxonomy" id="633194"/>
    <lineage>
        <taxon>Bacteria</taxon>
        <taxon>Pseudomonadati</taxon>
        <taxon>Pseudomonadota</taxon>
        <taxon>Alphaproteobacteria</taxon>
        <taxon>Rhodobacterales</taxon>
        <taxon>Roseobacteraceae</taxon>
        <taxon>Roseivivax</taxon>
    </lineage>
</organism>
<evidence type="ECO:0000256" key="1">
    <source>
        <dbReference type="SAM" id="Phobius"/>
    </source>
</evidence>
<reference evidence="4" key="1">
    <citation type="submission" date="2017-01" db="EMBL/GenBank/DDBJ databases">
        <authorList>
            <person name="Varghese N."/>
            <person name="Submissions S."/>
        </authorList>
    </citation>
    <scope>NUCLEOTIDE SEQUENCE [LARGE SCALE GENOMIC DNA]</scope>
    <source>
        <strain evidence="4">DSM 29430</strain>
    </source>
</reference>
<keyword evidence="1" id="KW-0812">Transmembrane</keyword>
<evidence type="ECO:0000313" key="4">
    <source>
        <dbReference type="Proteomes" id="UP000186684"/>
    </source>
</evidence>
<dbReference type="InterPro" id="IPR009597">
    <property type="entry name" value="DUF1206"/>
</dbReference>
<dbReference type="Proteomes" id="UP000186684">
    <property type="component" value="Unassembled WGS sequence"/>
</dbReference>
<feature type="transmembrane region" description="Helical" evidence="1">
    <location>
        <begin position="227"/>
        <end position="248"/>
    </location>
</feature>
<feature type="transmembrane region" description="Helical" evidence="1">
    <location>
        <begin position="61"/>
        <end position="82"/>
    </location>
</feature>
<accession>A0A1N7LZ65</accession>
<dbReference type="EMBL" id="FTOQ01000003">
    <property type="protein sequence ID" value="SIS79140.1"/>
    <property type="molecule type" value="Genomic_DNA"/>
</dbReference>
<dbReference type="AlphaFoldDB" id="A0A1N7LZ65"/>
<gene>
    <name evidence="3" type="ORF">SAMN05421759_103303</name>
</gene>
<feature type="domain" description="DUF1206" evidence="2">
    <location>
        <begin position="16"/>
        <end position="81"/>
    </location>
</feature>
<feature type="transmembrane region" description="Helical" evidence="1">
    <location>
        <begin position="186"/>
        <end position="207"/>
    </location>
</feature>